<reference evidence="4" key="1">
    <citation type="journal article" date="2019" name="Int. J. Syst. Evol. Microbiol.">
        <title>The Global Catalogue of Microorganisms (GCM) 10K type strain sequencing project: providing services to taxonomists for standard genome sequencing and annotation.</title>
        <authorList>
            <consortium name="The Broad Institute Genomics Platform"/>
            <consortium name="The Broad Institute Genome Sequencing Center for Infectious Disease"/>
            <person name="Wu L."/>
            <person name="Ma J."/>
        </authorList>
    </citation>
    <scope>NUCLEOTIDE SEQUENCE [LARGE SCALE GENOMIC DNA]</scope>
    <source>
        <strain evidence="4">TISTR 1906</strain>
    </source>
</reference>
<comment type="caution">
    <text evidence="3">The sequence shown here is derived from an EMBL/GenBank/DDBJ whole genome shotgun (WGS) entry which is preliminary data.</text>
</comment>
<evidence type="ECO:0000313" key="3">
    <source>
        <dbReference type="EMBL" id="MFD2754162.1"/>
    </source>
</evidence>
<feature type="transmembrane region" description="Helical" evidence="1">
    <location>
        <begin position="48"/>
        <end position="70"/>
    </location>
</feature>
<proteinExistence type="predicted"/>
<accession>A0ABW5UP44</accession>
<evidence type="ECO:0000259" key="2">
    <source>
        <dbReference type="Pfam" id="PF05425"/>
    </source>
</evidence>
<name>A0ABW5UP44_9BURK</name>
<feature type="domain" description="Copper resistance protein D" evidence="2">
    <location>
        <begin position="47"/>
        <end position="151"/>
    </location>
</feature>
<dbReference type="InterPro" id="IPR008457">
    <property type="entry name" value="Cu-R_CopD_dom"/>
</dbReference>
<keyword evidence="1" id="KW-0812">Transmembrane</keyword>
<evidence type="ECO:0000313" key="4">
    <source>
        <dbReference type="Proteomes" id="UP001597463"/>
    </source>
</evidence>
<evidence type="ECO:0000256" key="1">
    <source>
        <dbReference type="SAM" id="Phobius"/>
    </source>
</evidence>
<gene>
    <name evidence="3" type="ORF">ACFSW6_08685</name>
</gene>
<dbReference type="Pfam" id="PF05425">
    <property type="entry name" value="CopD"/>
    <property type="match status" value="1"/>
</dbReference>
<dbReference type="RefSeq" id="WP_066469805.1">
    <property type="nucleotide sequence ID" value="NZ_BCNT01000001.1"/>
</dbReference>
<keyword evidence="4" id="KW-1185">Reference proteome</keyword>
<feature type="transmembrane region" description="Helical" evidence="1">
    <location>
        <begin position="6"/>
        <end position="28"/>
    </location>
</feature>
<protein>
    <submittedName>
        <fullName evidence="3">CopD family protein</fullName>
    </submittedName>
</protein>
<dbReference type="EMBL" id="JBHUMV010000003">
    <property type="protein sequence ID" value="MFD2754162.1"/>
    <property type="molecule type" value="Genomic_DNA"/>
</dbReference>
<feature type="transmembrane region" description="Helical" evidence="1">
    <location>
        <begin position="90"/>
        <end position="111"/>
    </location>
</feature>
<keyword evidence="1" id="KW-0472">Membrane</keyword>
<feature type="transmembrane region" description="Helical" evidence="1">
    <location>
        <begin position="132"/>
        <end position="154"/>
    </location>
</feature>
<sequence>MLFLLFKLLHLLAVIIWVGGMFFAHFFLRPAAQELQPAERVTLMHGVLKRFFAMVLVLVVVVLASGVGMIGSIHAMAAQAGSKFSMPASWIVMSVLGLAMMAVFGHIRFALFKRLDKAVQARDWPAGGKALAGIRQWVSFNLALGLVIVVMLRLPL</sequence>
<keyword evidence="1" id="KW-1133">Transmembrane helix</keyword>
<organism evidence="3 4">
    <name type="scientific">Comamonas terrae</name>
    <dbReference type="NCBI Taxonomy" id="673548"/>
    <lineage>
        <taxon>Bacteria</taxon>
        <taxon>Pseudomonadati</taxon>
        <taxon>Pseudomonadota</taxon>
        <taxon>Betaproteobacteria</taxon>
        <taxon>Burkholderiales</taxon>
        <taxon>Comamonadaceae</taxon>
        <taxon>Comamonas</taxon>
    </lineage>
</organism>
<dbReference type="Proteomes" id="UP001597463">
    <property type="component" value="Unassembled WGS sequence"/>
</dbReference>